<keyword evidence="2" id="KW-1185">Reference proteome</keyword>
<dbReference type="InParanoid" id="A0A1Y1WZI4"/>
<name>A0A1Y1WZI4_9FUNG</name>
<accession>A0A1Y1WZI4</accession>
<sequence length="332" mass="37273">MEFEIQKLFAELESDITERFNQCILHICNAKNAILAKQEYNPDKSAKSCKCIAIITTGHNKGSKCGRKVKQDSEYCGYHISKVAQTYVALIEHYLYTEEELQSVINTNSQNLQKNLQEERLSDDKCDDKTNLSSDEPIAETNISSCHKLGLGNIFSSLKNPSLEKNISAVDGSGLERNIPTVDESNINISTVDRSGLEENISTIEKSTLKENIYITEKQPLNINISLTKEPTLETNILFADEPKSDKSLYITYEQTLDDTFFSDGDSTLGKNSFVDGEFSPKETNMDLLNKAMTDIGEIYSNSDGIISVVKDTIIPYTWKAFRGALKKHYNI</sequence>
<dbReference type="EMBL" id="MCFE01000822">
    <property type="protein sequence ID" value="ORX78504.1"/>
    <property type="molecule type" value="Genomic_DNA"/>
</dbReference>
<reference evidence="1 2" key="1">
    <citation type="submission" date="2016-07" db="EMBL/GenBank/DDBJ databases">
        <title>Pervasive Adenine N6-methylation of Active Genes in Fungi.</title>
        <authorList>
            <consortium name="DOE Joint Genome Institute"/>
            <person name="Mondo S.J."/>
            <person name="Dannebaum R.O."/>
            <person name="Kuo R.C."/>
            <person name="Labutti K."/>
            <person name="Haridas S."/>
            <person name="Kuo A."/>
            <person name="Salamov A."/>
            <person name="Ahrendt S.R."/>
            <person name="Lipzen A."/>
            <person name="Sullivan W."/>
            <person name="Andreopoulos W.B."/>
            <person name="Clum A."/>
            <person name="Lindquist E."/>
            <person name="Daum C."/>
            <person name="Ramamoorthy G.K."/>
            <person name="Gryganskyi A."/>
            <person name="Culley D."/>
            <person name="Magnuson J.K."/>
            <person name="James T.Y."/>
            <person name="O'Malley M.A."/>
            <person name="Stajich J.E."/>
            <person name="Spatafora J.W."/>
            <person name="Visel A."/>
            <person name="Grigoriev I.V."/>
        </authorList>
    </citation>
    <scope>NUCLEOTIDE SEQUENCE [LARGE SCALE GENOMIC DNA]</scope>
    <source>
        <strain evidence="1 2">CBS 931.73</strain>
    </source>
</reference>
<evidence type="ECO:0000313" key="2">
    <source>
        <dbReference type="Proteomes" id="UP000193498"/>
    </source>
</evidence>
<dbReference type="AlphaFoldDB" id="A0A1Y1WZI4"/>
<evidence type="ECO:0000313" key="1">
    <source>
        <dbReference type="EMBL" id="ORX78504.1"/>
    </source>
</evidence>
<protein>
    <submittedName>
        <fullName evidence="1">Uncharacterized protein</fullName>
    </submittedName>
</protein>
<comment type="caution">
    <text evidence="1">The sequence shown here is derived from an EMBL/GenBank/DDBJ whole genome shotgun (WGS) entry which is preliminary data.</text>
</comment>
<proteinExistence type="predicted"/>
<dbReference type="Proteomes" id="UP000193498">
    <property type="component" value="Unassembled WGS sequence"/>
</dbReference>
<gene>
    <name evidence="1" type="ORF">K493DRAFT_308699</name>
</gene>
<organism evidence="1 2">
    <name type="scientific">Basidiobolus meristosporus CBS 931.73</name>
    <dbReference type="NCBI Taxonomy" id="1314790"/>
    <lineage>
        <taxon>Eukaryota</taxon>
        <taxon>Fungi</taxon>
        <taxon>Fungi incertae sedis</taxon>
        <taxon>Zoopagomycota</taxon>
        <taxon>Entomophthoromycotina</taxon>
        <taxon>Basidiobolomycetes</taxon>
        <taxon>Basidiobolales</taxon>
        <taxon>Basidiobolaceae</taxon>
        <taxon>Basidiobolus</taxon>
    </lineage>
</organism>